<dbReference type="NCBIfam" id="TIGR00278">
    <property type="entry name" value="membrane protein insertion efficiency factor YidD"/>
    <property type="match status" value="1"/>
</dbReference>
<dbReference type="eggNOG" id="COG0759">
    <property type="taxonomic scope" value="Bacteria"/>
</dbReference>
<dbReference type="OrthoDB" id="6629784at2"/>
<gene>
    <name evidence="1" type="ordered locus">Sta7437_3185</name>
</gene>
<dbReference type="KEGG" id="scs:Sta7437_3185"/>
<dbReference type="Proteomes" id="UP000010473">
    <property type="component" value="Chromosome"/>
</dbReference>
<organism evidence="1 2">
    <name type="scientific">Stanieria cyanosphaera (strain ATCC 29371 / PCC 7437)</name>
    <dbReference type="NCBI Taxonomy" id="111780"/>
    <lineage>
        <taxon>Bacteria</taxon>
        <taxon>Bacillati</taxon>
        <taxon>Cyanobacteriota</taxon>
        <taxon>Cyanophyceae</taxon>
        <taxon>Pleurocapsales</taxon>
        <taxon>Dermocarpellaceae</taxon>
        <taxon>Stanieria</taxon>
    </lineage>
</organism>
<evidence type="ECO:0000313" key="2">
    <source>
        <dbReference type="Proteomes" id="UP000010473"/>
    </source>
</evidence>
<protein>
    <recommendedName>
        <fullName evidence="3">Membrane protein insertion efficiency factor YidD</fullName>
    </recommendedName>
</protein>
<dbReference type="RefSeq" id="WP_015194355.1">
    <property type="nucleotide sequence ID" value="NC_019748.1"/>
</dbReference>
<dbReference type="AlphaFoldDB" id="K9XVY3"/>
<dbReference type="STRING" id="111780.Sta7437_3185"/>
<dbReference type="InterPro" id="IPR002696">
    <property type="entry name" value="Membr_insert_effic_factor_YidD"/>
</dbReference>
<evidence type="ECO:0000313" key="1">
    <source>
        <dbReference type="EMBL" id="AFZ36693.1"/>
    </source>
</evidence>
<dbReference type="HOGENOM" id="CLU_138959_1_1_3"/>
<dbReference type="PATRIC" id="fig|111780.3.peg.3303"/>
<keyword evidence="2" id="KW-1185">Reference proteome</keyword>
<proteinExistence type="predicted"/>
<sequence length="95" mass="10552">MQSIVSQSLTQQIATEAINFYQQNISPYKGFSCPHRILHQGDSCSEYVKKLLTEQSLILAIEGSLQRFRDCAEASKTLQNQSSSGCIIIPCCIPI</sequence>
<name>K9XVY3_STAC7</name>
<dbReference type="EMBL" id="CP003653">
    <property type="protein sequence ID" value="AFZ36693.1"/>
    <property type="molecule type" value="Genomic_DNA"/>
</dbReference>
<accession>K9XVY3</accession>
<evidence type="ECO:0008006" key="3">
    <source>
        <dbReference type="Google" id="ProtNLM"/>
    </source>
</evidence>
<reference evidence="2" key="1">
    <citation type="journal article" date="2013" name="Proc. Natl. Acad. Sci. U.S.A.">
        <title>Improving the coverage of the cyanobacterial phylum using diversity-driven genome sequencing.</title>
        <authorList>
            <person name="Shih P.M."/>
            <person name="Wu D."/>
            <person name="Latifi A."/>
            <person name="Axen S.D."/>
            <person name="Fewer D.P."/>
            <person name="Talla E."/>
            <person name="Calteau A."/>
            <person name="Cai F."/>
            <person name="Tandeau de Marsac N."/>
            <person name="Rippka R."/>
            <person name="Herdman M."/>
            <person name="Sivonen K."/>
            <person name="Coursin T."/>
            <person name="Laurent T."/>
            <person name="Goodwin L."/>
            <person name="Nolan M."/>
            <person name="Davenport K.W."/>
            <person name="Han C.S."/>
            <person name="Rubin E.M."/>
            <person name="Eisen J.A."/>
            <person name="Woyke T."/>
            <person name="Gugger M."/>
            <person name="Kerfeld C.A."/>
        </authorList>
    </citation>
    <scope>NUCLEOTIDE SEQUENCE [LARGE SCALE GENOMIC DNA]</scope>
    <source>
        <strain evidence="2">ATCC 29371 / PCC 7437</strain>
    </source>
</reference>